<feature type="chain" id="PRO_5012395282" description="Scaffoldin" evidence="1">
    <location>
        <begin position="23"/>
        <end position="367"/>
    </location>
</feature>
<feature type="signal peptide" evidence="1">
    <location>
        <begin position="1"/>
        <end position="22"/>
    </location>
</feature>
<sequence>MVNLKFWSLPILVGILSKKAFAACDISWDAVGSQYKALGCDNQDDGYYIVNNEGNKIVKYVNSESNTTAKLIEKSGYYILKDSTYSKDGGAAAAVTGLKVGYYKNDNGDYYKCSTTATGPTATSCETVTIEDSCSEENVGLLTSKVTDEDLTKAKAKLFIVQHETGEDRVFNYDKDTNYYVVSRNDYYSITLNNASIEIDSKTYGGEDLICADASDGSLIDRKDDFCSSTGSGKYYKCLSGKCTSYQQSSYNDKESNDEKCIYDESKQKYTGSCVQDVNYLVSGNEIVEESSTSGKIKVLDTITESIYYSSSESDKNDEGYYINGDPKTKVDYPLIICENQSCYLKKPESGLGYYITGDNDADATII</sequence>
<protein>
    <recommendedName>
        <fullName evidence="4">Scaffoldin</fullName>
    </recommendedName>
</protein>
<dbReference type="EMBL" id="MCOG01000411">
    <property type="protein sequence ID" value="ORY09179.1"/>
    <property type="molecule type" value="Genomic_DNA"/>
</dbReference>
<dbReference type="Proteomes" id="UP000193920">
    <property type="component" value="Unassembled WGS sequence"/>
</dbReference>
<organism evidence="2 3">
    <name type="scientific">Neocallimastix californiae</name>
    <dbReference type="NCBI Taxonomy" id="1754190"/>
    <lineage>
        <taxon>Eukaryota</taxon>
        <taxon>Fungi</taxon>
        <taxon>Fungi incertae sedis</taxon>
        <taxon>Chytridiomycota</taxon>
        <taxon>Chytridiomycota incertae sedis</taxon>
        <taxon>Neocallimastigomycetes</taxon>
        <taxon>Neocallimastigales</taxon>
        <taxon>Neocallimastigaceae</taxon>
        <taxon>Neocallimastix</taxon>
    </lineage>
</organism>
<comment type="caution">
    <text evidence="2">The sequence shown here is derived from an EMBL/GenBank/DDBJ whole genome shotgun (WGS) entry which is preliminary data.</text>
</comment>
<evidence type="ECO:0000313" key="2">
    <source>
        <dbReference type="EMBL" id="ORY09179.1"/>
    </source>
</evidence>
<gene>
    <name evidence="2" type="ORF">LY90DRAFT_518899</name>
</gene>
<keyword evidence="1" id="KW-0732">Signal</keyword>
<evidence type="ECO:0000313" key="3">
    <source>
        <dbReference type="Proteomes" id="UP000193920"/>
    </source>
</evidence>
<evidence type="ECO:0000256" key="1">
    <source>
        <dbReference type="SAM" id="SignalP"/>
    </source>
</evidence>
<proteinExistence type="predicted"/>
<keyword evidence="3" id="KW-1185">Reference proteome</keyword>
<accession>A0A1Y1ZG56</accession>
<name>A0A1Y1ZG56_9FUNG</name>
<reference evidence="2 3" key="1">
    <citation type="submission" date="2016-08" db="EMBL/GenBank/DDBJ databases">
        <title>A Parts List for Fungal Cellulosomes Revealed by Comparative Genomics.</title>
        <authorList>
            <consortium name="DOE Joint Genome Institute"/>
            <person name="Haitjema C.H."/>
            <person name="Gilmore S.P."/>
            <person name="Henske J.K."/>
            <person name="Solomon K.V."/>
            <person name="De Groot R."/>
            <person name="Kuo A."/>
            <person name="Mondo S.J."/>
            <person name="Salamov A.A."/>
            <person name="Labutti K."/>
            <person name="Zhao Z."/>
            <person name="Chiniquy J."/>
            <person name="Barry K."/>
            <person name="Brewer H.M."/>
            <person name="Purvine S.O."/>
            <person name="Wright A.T."/>
            <person name="Boxma B."/>
            <person name="Van Alen T."/>
            <person name="Hackstein J.H."/>
            <person name="Baker S.E."/>
            <person name="Grigoriev I.V."/>
            <person name="O'Malley M.A."/>
        </authorList>
    </citation>
    <scope>NUCLEOTIDE SEQUENCE [LARGE SCALE GENOMIC DNA]</scope>
    <source>
        <strain evidence="2 3">G1</strain>
    </source>
</reference>
<evidence type="ECO:0008006" key="4">
    <source>
        <dbReference type="Google" id="ProtNLM"/>
    </source>
</evidence>
<dbReference type="AlphaFoldDB" id="A0A1Y1ZG56"/>